<comment type="caution">
    <text evidence="14">The sequence shown here is derived from an EMBL/GenBank/DDBJ whole genome shotgun (WGS) entry which is preliminary data.</text>
</comment>
<dbReference type="PANTHER" id="PTHR23328">
    <property type="entry name" value="RING-TYPE DOMAIN-CONTAINING PROTEIN"/>
    <property type="match status" value="1"/>
</dbReference>
<keyword evidence="7 11" id="KW-0863">Zinc-finger</keyword>
<dbReference type="PROSITE" id="PS50089">
    <property type="entry name" value="ZF_RING_2"/>
    <property type="match status" value="1"/>
</dbReference>
<evidence type="ECO:0000313" key="15">
    <source>
        <dbReference type="Proteomes" id="UP000751190"/>
    </source>
</evidence>
<evidence type="ECO:0000256" key="9">
    <source>
        <dbReference type="ARBA" id="ARBA00022833"/>
    </source>
</evidence>
<evidence type="ECO:0000256" key="5">
    <source>
        <dbReference type="ARBA" id="ARBA00022723"/>
    </source>
</evidence>
<dbReference type="InterPro" id="IPR051657">
    <property type="entry name" value="RNF168/RNF169_E3_ubiq-ligase"/>
</dbReference>
<dbReference type="Pfam" id="PF00097">
    <property type="entry name" value="zf-C3HC4"/>
    <property type="match status" value="1"/>
</dbReference>
<accession>A0A8J6CFJ1</accession>
<feature type="domain" description="RING-type" evidence="13">
    <location>
        <begin position="122"/>
        <end position="161"/>
    </location>
</feature>
<dbReference type="Proteomes" id="UP000751190">
    <property type="component" value="Unassembled WGS sequence"/>
</dbReference>
<feature type="region of interest" description="Disordered" evidence="12">
    <location>
        <begin position="259"/>
        <end position="312"/>
    </location>
</feature>
<keyword evidence="15" id="KW-1185">Reference proteome</keyword>
<evidence type="ECO:0000256" key="3">
    <source>
        <dbReference type="ARBA" id="ARBA00012483"/>
    </source>
</evidence>
<gene>
    <name evidence="14" type="ORF">KFE25_007694</name>
</gene>
<dbReference type="GO" id="GO:0035861">
    <property type="term" value="C:site of double-strand break"/>
    <property type="evidence" value="ECO:0007669"/>
    <property type="project" value="TreeGrafter"/>
</dbReference>
<dbReference type="GO" id="GO:0008270">
    <property type="term" value="F:zinc ion binding"/>
    <property type="evidence" value="ECO:0007669"/>
    <property type="project" value="UniProtKB-KW"/>
</dbReference>
<evidence type="ECO:0000256" key="8">
    <source>
        <dbReference type="ARBA" id="ARBA00022786"/>
    </source>
</evidence>
<protein>
    <recommendedName>
        <fullName evidence="3">RING-type E3 ubiquitin transferase</fullName>
        <ecNumber evidence="3">2.3.2.27</ecNumber>
    </recommendedName>
</protein>
<dbReference type="SMART" id="SM00184">
    <property type="entry name" value="RING"/>
    <property type="match status" value="1"/>
</dbReference>
<keyword evidence="10" id="KW-0539">Nucleus</keyword>
<dbReference type="AlphaFoldDB" id="A0A8J6CFJ1"/>
<feature type="region of interest" description="Disordered" evidence="12">
    <location>
        <begin position="196"/>
        <end position="222"/>
    </location>
</feature>
<dbReference type="GO" id="GO:0061630">
    <property type="term" value="F:ubiquitin protein ligase activity"/>
    <property type="evidence" value="ECO:0007669"/>
    <property type="project" value="UniProtKB-EC"/>
</dbReference>
<feature type="region of interest" description="Disordered" evidence="12">
    <location>
        <begin position="20"/>
        <end position="66"/>
    </location>
</feature>
<reference evidence="14" key="1">
    <citation type="submission" date="2021-05" db="EMBL/GenBank/DDBJ databases">
        <title>The genome of the haptophyte Pavlova lutheri (Diacronema luteri, Pavlovales) - a model for lipid biosynthesis in eukaryotic algae.</title>
        <authorList>
            <person name="Hulatt C.J."/>
            <person name="Posewitz M.C."/>
        </authorList>
    </citation>
    <scope>NUCLEOTIDE SEQUENCE</scope>
    <source>
        <strain evidence="14">NIVA-4/92</strain>
    </source>
</reference>
<name>A0A8J6CFJ1_DIALT</name>
<dbReference type="InterPro" id="IPR017907">
    <property type="entry name" value="Znf_RING_CS"/>
</dbReference>
<keyword evidence="6" id="KW-0227">DNA damage</keyword>
<comment type="catalytic activity">
    <reaction evidence="1">
        <text>S-ubiquitinyl-[E2 ubiquitin-conjugating enzyme]-L-cysteine + [acceptor protein]-L-lysine = [E2 ubiquitin-conjugating enzyme]-L-cysteine + N(6)-ubiquitinyl-[acceptor protein]-L-lysine.</text>
        <dbReference type="EC" id="2.3.2.27"/>
    </reaction>
</comment>
<evidence type="ECO:0000256" key="6">
    <source>
        <dbReference type="ARBA" id="ARBA00022763"/>
    </source>
</evidence>
<dbReference type="Gene3D" id="3.30.40.10">
    <property type="entry name" value="Zinc/RING finger domain, C3HC4 (zinc finger)"/>
    <property type="match status" value="1"/>
</dbReference>
<dbReference type="OrthoDB" id="6105938at2759"/>
<feature type="region of interest" description="Disordered" evidence="12">
    <location>
        <begin position="380"/>
        <end position="404"/>
    </location>
</feature>
<dbReference type="PANTHER" id="PTHR23328:SF0">
    <property type="entry name" value="RING-TYPE DOMAIN-CONTAINING PROTEIN"/>
    <property type="match status" value="1"/>
</dbReference>
<dbReference type="InterPro" id="IPR001841">
    <property type="entry name" value="Znf_RING"/>
</dbReference>
<evidence type="ECO:0000256" key="4">
    <source>
        <dbReference type="ARBA" id="ARBA00022679"/>
    </source>
</evidence>
<evidence type="ECO:0000256" key="1">
    <source>
        <dbReference type="ARBA" id="ARBA00000900"/>
    </source>
</evidence>
<dbReference type="GO" id="GO:0031491">
    <property type="term" value="F:nucleosome binding"/>
    <property type="evidence" value="ECO:0007669"/>
    <property type="project" value="TreeGrafter"/>
</dbReference>
<dbReference type="EC" id="2.3.2.27" evidence="3"/>
<proteinExistence type="predicted"/>
<dbReference type="GO" id="GO:0005634">
    <property type="term" value="C:nucleus"/>
    <property type="evidence" value="ECO:0007669"/>
    <property type="project" value="UniProtKB-SubCell"/>
</dbReference>
<evidence type="ECO:0000256" key="2">
    <source>
        <dbReference type="ARBA" id="ARBA00004123"/>
    </source>
</evidence>
<sequence>MESLLRCLDDEQGWYASLATHPTAEAARARPRDDEQAEPGARPLALTPLTSSRQRRRARRTSPSPLRELGLADINTLVTRTPTAIAATPASAAGARKGAACAPTPSPAKALLLAKLHVEFSCSVCHDLCVRPHTTACGHSFCALCLRRSVSACGAHCPLCRQPLPRDAGALATNSAMWSAIELLFPREVRELESEHARQEQLDMEAHRAAEQGAESARAERRGAALRARGARVLLAAGSAPLLHGARFVEPGNGAFAHGYAGSGAETELDEDETSDGGWDAHGDGRMFSGGDESSGDDADGSGGWAAPPPPLHAARLAELDAAPHGLPSFVSAHAVWQMQLAHPDATPSRIFARAPRSSGAAAAVPAGAFALVRVGAVSPSASGDGARRVAAASVEGEGREQRA</sequence>
<feature type="compositionally biased region" description="Basic and acidic residues" evidence="12">
    <location>
        <begin position="196"/>
        <end position="210"/>
    </location>
</feature>
<keyword evidence="4" id="KW-0808">Transferase</keyword>
<evidence type="ECO:0000256" key="12">
    <source>
        <dbReference type="SAM" id="MobiDB-lite"/>
    </source>
</evidence>
<evidence type="ECO:0000256" key="7">
    <source>
        <dbReference type="ARBA" id="ARBA00022771"/>
    </source>
</evidence>
<organism evidence="14 15">
    <name type="scientific">Diacronema lutheri</name>
    <name type="common">Unicellular marine alga</name>
    <name type="synonym">Monochrysis lutheri</name>
    <dbReference type="NCBI Taxonomy" id="2081491"/>
    <lineage>
        <taxon>Eukaryota</taxon>
        <taxon>Haptista</taxon>
        <taxon>Haptophyta</taxon>
        <taxon>Pavlovophyceae</taxon>
        <taxon>Pavlovales</taxon>
        <taxon>Pavlovaceae</taxon>
        <taxon>Diacronema</taxon>
    </lineage>
</organism>
<dbReference type="EMBL" id="JAGTXO010000003">
    <property type="protein sequence ID" value="KAG8469176.1"/>
    <property type="molecule type" value="Genomic_DNA"/>
</dbReference>
<evidence type="ECO:0000313" key="14">
    <source>
        <dbReference type="EMBL" id="KAG8469176.1"/>
    </source>
</evidence>
<dbReference type="PROSITE" id="PS00518">
    <property type="entry name" value="ZF_RING_1"/>
    <property type="match status" value="1"/>
</dbReference>
<dbReference type="InterPro" id="IPR013083">
    <property type="entry name" value="Znf_RING/FYVE/PHD"/>
</dbReference>
<comment type="subcellular location">
    <subcellularLocation>
        <location evidence="2">Nucleus</location>
    </subcellularLocation>
</comment>
<dbReference type="GO" id="GO:0006302">
    <property type="term" value="P:double-strand break repair"/>
    <property type="evidence" value="ECO:0007669"/>
    <property type="project" value="TreeGrafter"/>
</dbReference>
<evidence type="ECO:0000256" key="11">
    <source>
        <dbReference type="PROSITE-ProRule" id="PRU00175"/>
    </source>
</evidence>
<keyword evidence="5" id="KW-0479">Metal-binding</keyword>
<evidence type="ECO:0000259" key="13">
    <source>
        <dbReference type="PROSITE" id="PS50089"/>
    </source>
</evidence>
<dbReference type="SUPFAM" id="SSF57850">
    <property type="entry name" value="RING/U-box"/>
    <property type="match status" value="1"/>
</dbReference>
<dbReference type="InterPro" id="IPR018957">
    <property type="entry name" value="Znf_C3HC4_RING-type"/>
</dbReference>
<keyword evidence="9" id="KW-0862">Zinc</keyword>
<evidence type="ECO:0000256" key="10">
    <source>
        <dbReference type="ARBA" id="ARBA00023242"/>
    </source>
</evidence>
<keyword evidence="8" id="KW-0833">Ubl conjugation pathway</keyword>